<name>A0AAJ0BG83_9PEZI</name>
<feature type="transmembrane region" description="Helical" evidence="2">
    <location>
        <begin position="104"/>
        <end position="121"/>
    </location>
</feature>
<dbReference type="PANTHER" id="PTHR35041:SF3">
    <property type="entry name" value="FORMYLMETHIONINE DEFORMYLASE-LIKE PROTEIN"/>
    <property type="match status" value="1"/>
</dbReference>
<dbReference type="EMBL" id="MU839832">
    <property type="protein sequence ID" value="KAK1756558.1"/>
    <property type="molecule type" value="Genomic_DNA"/>
</dbReference>
<sequence length="715" mass="77989">MGYLGAQRFPDDQVKRGFLGGASSYQRLDSPPLATPGLSPEISNPKKRPKRTCLGQPCAWNSQWVMVVCFVFGVACAIGHHIFYSTLHNQLAVDQMTMQRYGTLLAFGAKAGLSAAVGAAYHQRVWATVRTRVMSVAALDALFAATEDLTSFLSWEMVSAARIAATLAVFVWVSGLVVILTANTLQVEMSRLVSTDKCPGIRTLNFTMEELDEWRAPTRIGNYFEIPAVFWNTTRRPGDKDSDTDWFDYFTSPGPALAQTLTIAAFMGETVMRRNAQAETCGSGWNCTFEIQFVAPAYKCTELASGVGAKAANLTQESGSIAPPFSMDVLVPKGPFTYYAFATGGEYSTTQMHDVEPGGIPKTNRPDPKNLGAFRTEPIIWIGHAIRADPTKPLPATSSSPGWSEAFIPKLFACENYESAYTVTFNLTEGASQSTNVTRLDFLRPVINTTYLPEVEAHDNTADNVTATPESNYIFPSDKRRYRRTAAFHALGLIARSFVNGTLTINAQDANGMPLANSDVIQTNLLDLADNYLPRANLMALVQDFYAQLVLSMLSNPQFASVVWAARPETQSGLLPALTDDDGLKYPCERSRVANLYNYRARDLWIVYGIAILLGLVAVVVGFRAVRENQGVVMDTKFSSIVAATRGPALDKLAWTREETAGRVPVREEGIRGARMGYGMVRPEGIAATGVDEGGGRVAPRVGFAFEGDLVHKGT</sequence>
<reference evidence="3" key="1">
    <citation type="submission" date="2023-06" db="EMBL/GenBank/DDBJ databases">
        <title>Genome-scale phylogeny and comparative genomics of the fungal order Sordariales.</title>
        <authorList>
            <consortium name="Lawrence Berkeley National Laboratory"/>
            <person name="Hensen N."/>
            <person name="Bonometti L."/>
            <person name="Westerberg I."/>
            <person name="Brannstrom I.O."/>
            <person name="Guillou S."/>
            <person name="Cros-Aarteil S."/>
            <person name="Calhoun S."/>
            <person name="Haridas S."/>
            <person name="Kuo A."/>
            <person name="Mondo S."/>
            <person name="Pangilinan J."/>
            <person name="Riley R."/>
            <person name="Labutti K."/>
            <person name="Andreopoulos B."/>
            <person name="Lipzen A."/>
            <person name="Chen C."/>
            <person name="Yanf M."/>
            <person name="Daum C."/>
            <person name="Ng V."/>
            <person name="Clum A."/>
            <person name="Steindorff A."/>
            <person name="Ohm R."/>
            <person name="Martin F."/>
            <person name="Silar P."/>
            <person name="Natvig D."/>
            <person name="Lalanne C."/>
            <person name="Gautier V."/>
            <person name="Ament-Velasquez S.L."/>
            <person name="Kruys A."/>
            <person name="Hutchinson M.I."/>
            <person name="Powell A.J."/>
            <person name="Barry K."/>
            <person name="Miller A.N."/>
            <person name="Grigoriev I.V."/>
            <person name="Debuchy R."/>
            <person name="Gladieux P."/>
            <person name="Thoren M.H."/>
            <person name="Johannesson H."/>
        </authorList>
    </citation>
    <scope>NUCLEOTIDE SEQUENCE</scope>
    <source>
        <strain evidence="3">PSN4</strain>
    </source>
</reference>
<keyword evidence="2" id="KW-1133">Transmembrane helix</keyword>
<dbReference type="PANTHER" id="PTHR35041">
    <property type="entry name" value="MEDIATOR OF RNA POLYMERASE II TRANSCRIPTION SUBUNIT 1"/>
    <property type="match status" value="1"/>
</dbReference>
<feature type="transmembrane region" description="Helical" evidence="2">
    <location>
        <begin position="605"/>
        <end position="626"/>
    </location>
</feature>
<comment type="caution">
    <text evidence="3">The sequence shown here is derived from an EMBL/GenBank/DDBJ whole genome shotgun (WGS) entry which is preliminary data.</text>
</comment>
<feature type="transmembrane region" description="Helical" evidence="2">
    <location>
        <begin position="64"/>
        <end position="84"/>
    </location>
</feature>
<feature type="transmembrane region" description="Helical" evidence="2">
    <location>
        <begin position="161"/>
        <end position="182"/>
    </location>
</feature>
<evidence type="ECO:0000313" key="3">
    <source>
        <dbReference type="EMBL" id="KAK1756558.1"/>
    </source>
</evidence>
<proteinExistence type="predicted"/>
<keyword evidence="2" id="KW-0812">Transmembrane</keyword>
<dbReference type="AlphaFoldDB" id="A0AAJ0BG83"/>
<protein>
    <submittedName>
        <fullName evidence="3">Uncharacterized protein</fullName>
    </submittedName>
</protein>
<keyword evidence="4" id="KW-1185">Reference proteome</keyword>
<organism evidence="3 4">
    <name type="scientific">Echria macrotheca</name>
    <dbReference type="NCBI Taxonomy" id="438768"/>
    <lineage>
        <taxon>Eukaryota</taxon>
        <taxon>Fungi</taxon>
        <taxon>Dikarya</taxon>
        <taxon>Ascomycota</taxon>
        <taxon>Pezizomycotina</taxon>
        <taxon>Sordariomycetes</taxon>
        <taxon>Sordariomycetidae</taxon>
        <taxon>Sordariales</taxon>
        <taxon>Schizotheciaceae</taxon>
        <taxon>Echria</taxon>
    </lineage>
</organism>
<accession>A0AAJ0BG83</accession>
<keyword evidence="2" id="KW-0472">Membrane</keyword>
<evidence type="ECO:0000313" key="4">
    <source>
        <dbReference type="Proteomes" id="UP001239445"/>
    </source>
</evidence>
<gene>
    <name evidence="3" type="ORF">QBC47DRAFT_298777</name>
</gene>
<feature type="region of interest" description="Disordered" evidence="1">
    <location>
        <begin position="23"/>
        <end position="50"/>
    </location>
</feature>
<evidence type="ECO:0000256" key="2">
    <source>
        <dbReference type="SAM" id="Phobius"/>
    </source>
</evidence>
<evidence type="ECO:0000256" key="1">
    <source>
        <dbReference type="SAM" id="MobiDB-lite"/>
    </source>
</evidence>
<dbReference type="Proteomes" id="UP001239445">
    <property type="component" value="Unassembled WGS sequence"/>
</dbReference>